<dbReference type="Gene3D" id="3.30.420.10">
    <property type="entry name" value="Ribonuclease H-like superfamily/Ribonuclease H"/>
    <property type="match status" value="1"/>
</dbReference>
<dbReference type="PANTHER" id="PTHR47326">
    <property type="entry name" value="TRANSPOSABLE ELEMENT TC3 TRANSPOSASE-LIKE PROTEIN"/>
    <property type="match status" value="1"/>
</dbReference>
<dbReference type="InterPro" id="IPR036397">
    <property type="entry name" value="RNaseH_sf"/>
</dbReference>
<evidence type="ECO:0000313" key="2">
    <source>
        <dbReference type="Proteomes" id="UP001159363"/>
    </source>
</evidence>
<gene>
    <name evidence="1" type="ORF">PR048_001032</name>
</gene>
<accession>A0ABQ9IGB8</accession>
<reference evidence="1 2" key="1">
    <citation type="submission" date="2023-02" db="EMBL/GenBank/DDBJ databases">
        <title>LHISI_Scaffold_Assembly.</title>
        <authorList>
            <person name="Stuart O.P."/>
            <person name="Cleave R."/>
            <person name="Magrath M.J.L."/>
            <person name="Mikheyev A.S."/>
        </authorList>
    </citation>
    <scope>NUCLEOTIDE SEQUENCE [LARGE SCALE GENOMIC DNA]</scope>
    <source>
        <strain evidence="1">Daus_M_001</strain>
        <tissue evidence="1">Leg muscle</tissue>
    </source>
</reference>
<feature type="non-terminal residue" evidence="1">
    <location>
        <position position="88"/>
    </location>
</feature>
<proteinExistence type="predicted"/>
<dbReference type="EMBL" id="JARBHB010000001">
    <property type="protein sequence ID" value="KAJ8895696.1"/>
    <property type="molecule type" value="Genomic_DNA"/>
</dbReference>
<evidence type="ECO:0000313" key="1">
    <source>
        <dbReference type="EMBL" id="KAJ8895696.1"/>
    </source>
</evidence>
<keyword evidence="2" id="KW-1185">Reference proteome</keyword>
<protein>
    <submittedName>
        <fullName evidence="1">Uncharacterized protein</fullName>
    </submittedName>
</protein>
<sequence length="88" mass="9976">MPHFEEEVLDRVEVNRSTSTCVIAHNMDGSLYHDVAPPHFNHHVRQHLADTFGKRIGRGDPVSCPPRSPDIMPVNLFLCCYIKSFVCS</sequence>
<organism evidence="1 2">
    <name type="scientific">Dryococelus australis</name>
    <dbReference type="NCBI Taxonomy" id="614101"/>
    <lineage>
        <taxon>Eukaryota</taxon>
        <taxon>Metazoa</taxon>
        <taxon>Ecdysozoa</taxon>
        <taxon>Arthropoda</taxon>
        <taxon>Hexapoda</taxon>
        <taxon>Insecta</taxon>
        <taxon>Pterygota</taxon>
        <taxon>Neoptera</taxon>
        <taxon>Polyneoptera</taxon>
        <taxon>Phasmatodea</taxon>
        <taxon>Verophasmatodea</taxon>
        <taxon>Anareolatae</taxon>
        <taxon>Phasmatidae</taxon>
        <taxon>Eurycanthinae</taxon>
        <taxon>Dryococelus</taxon>
    </lineage>
</organism>
<dbReference type="Proteomes" id="UP001159363">
    <property type="component" value="Chromosome 1"/>
</dbReference>
<name>A0ABQ9IGB8_9NEOP</name>
<comment type="caution">
    <text evidence="1">The sequence shown here is derived from an EMBL/GenBank/DDBJ whole genome shotgun (WGS) entry which is preliminary data.</text>
</comment>
<dbReference type="PANTHER" id="PTHR47326:SF1">
    <property type="entry name" value="HTH PSQ-TYPE DOMAIN-CONTAINING PROTEIN"/>
    <property type="match status" value="1"/>
</dbReference>